<dbReference type="PANTHER" id="PTHR46148:SF58">
    <property type="entry name" value="RETROTRANSPOSON PROTEIN"/>
    <property type="match status" value="1"/>
</dbReference>
<dbReference type="Pfam" id="PF24626">
    <property type="entry name" value="SH3_Tf2-1"/>
    <property type="match status" value="1"/>
</dbReference>
<dbReference type="Proteomes" id="UP001234989">
    <property type="component" value="Chromosome 12"/>
</dbReference>
<proteinExistence type="predicted"/>
<dbReference type="Gene3D" id="1.10.340.70">
    <property type="match status" value="1"/>
</dbReference>
<evidence type="ECO:0008006" key="5">
    <source>
        <dbReference type="Google" id="ProtNLM"/>
    </source>
</evidence>
<feature type="domain" description="Tf2-1-like SH3-like" evidence="2">
    <location>
        <begin position="33"/>
        <end position="84"/>
    </location>
</feature>
<accession>A0AAF0V851</accession>
<dbReference type="AlphaFoldDB" id="A0AAF0V851"/>
<sequence>MHRYLREIYWWNVMKKHIAGFVAKCQNCQQGVMRFGKKGKLSPRYIGPYQILRNIGKVSYQLDLPNGLATGHQVFHVSMLMKCVGDQTSIVPIEGLELMKVSLRKRYWLRS</sequence>
<dbReference type="EMBL" id="CP133623">
    <property type="protein sequence ID" value="WMV58491.1"/>
    <property type="molecule type" value="Genomic_DNA"/>
</dbReference>
<name>A0AAF0V851_SOLVR</name>
<keyword evidence="4" id="KW-1185">Reference proteome</keyword>
<reference evidence="3" key="1">
    <citation type="submission" date="2023-08" db="EMBL/GenBank/DDBJ databases">
        <title>A de novo genome assembly of Solanum verrucosum Schlechtendal, a Mexican diploid species geographically isolated from the other diploid A-genome species in potato relatives.</title>
        <authorList>
            <person name="Hosaka K."/>
        </authorList>
    </citation>
    <scope>NUCLEOTIDE SEQUENCE</scope>
    <source>
        <tissue evidence="3">Young leaves</tissue>
    </source>
</reference>
<protein>
    <recommendedName>
        <fullName evidence="5">Integrase zinc-binding domain-containing protein</fullName>
    </recommendedName>
</protein>
<dbReference type="InterPro" id="IPR056924">
    <property type="entry name" value="SH3_Tf2-1"/>
</dbReference>
<evidence type="ECO:0000259" key="2">
    <source>
        <dbReference type="Pfam" id="PF24626"/>
    </source>
</evidence>
<dbReference type="PANTHER" id="PTHR46148">
    <property type="entry name" value="CHROMO DOMAIN-CONTAINING PROTEIN"/>
    <property type="match status" value="1"/>
</dbReference>
<feature type="domain" description="Integrase zinc-binding" evidence="1">
    <location>
        <begin position="1"/>
        <end position="30"/>
    </location>
</feature>
<evidence type="ECO:0000313" key="4">
    <source>
        <dbReference type="Proteomes" id="UP001234989"/>
    </source>
</evidence>
<evidence type="ECO:0000259" key="1">
    <source>
        <dbReference type="Pfam" id="PF17921"/>
    </source>
</evidence>
<dbReference type="InterPro" id="IPR041588">
    <property type="entry name" value="Integrase_H2C2"/>
</dbReference>
<dbReference type="Pfam" id="PF17921">
    <property type="entry name" value="Integrase_H2C2"/>
    <property type="match status" value="1"/>
</dbReference>
<evidence type="ECO:0000313" key="3">
    <source>
        <dbReference type="EMBL" id="WMV58491.1"/>
    </source>
</evidence>
<organism evidence="3 4">
    <name type="scientific">Solanum verrucosum</name>
    <dbReference type="NCBI Taxonomy" id="315347"/>
    <lineage>
        <taxon>Eukaryota</taxon>
        <taxon>Viridiplantae</taxon>
        <taxon>Streptophyta</taxon>
        <taxon>Embryophyta</taxon>
        <taxon>Tracheophyta</taxon>
        <taxon>Spermatophyta</taxon>
        <taxon>Magnoliopsida</taxon>
        <taxon>eudicotyledons</taxon>
        <taxon>Gunneridae</taxon>
        <taxon>Pentapetalae</taxon>
        <taxon>asterids</taxon>
        <taxon>lamiids</taxon>
        <taxon>Solanales</taxon>
        <taxon>Solanaceae</taxon>
        <taxon>Solanoideae</taxon>
        <taxon>Solaneae</taxon>
        <taxon>Solanum</taxon>
    </lineage>
</organism>
<gene>
    <name evidence="3" type="ORF">MTR67_051876</name>
</gene>